<dbReference type="GeneID" id="98406800"/>
<comment type="cofactor">
    <cofactor evidence="1">
        <name>pyridoxal 5'-phosphate</name>
        <dbReference type="ChEBI" id="CHEBI:597326"/>
    </cofactor>
</comment>
<gene>
    <name evidence="7" type="ORF">F7R26_038175</name>
</gene>
<dbReference type="InterPro" id="IPR050596">
    <property type="entry name" value="AspAT/PAT-like"/>
</dbReference>
<dbReference type="AlphaFoldDB" id="A0A7M2HB86"/>
<name>A0A7M2HB86_9BURK</name>
<dbReference type="SUPFAM" id="SSF53383">
    <property type="entry name" value="PLP-dependent transferases"/>
    <property type="match status" value="1"/>
</dbReference>
<evidence type="ECO:0000313" key="7">
    <source>
        <dbReference type="EMBL" id="QOT82108.1"/>
    </source>
</evidence>
<keyword evidence="7" id="KW-0614">Plasmid</keyword>
<dbReference type="InterPro" id="IPR015422">
    <property type="entry name" value="PyrdxlP-dep_Trfase_small"/>
</dbReference>
<geneLocation type="plasmid" evidence="7 8">
    <name>pRK1-2</name>
</geneLocation>
<dbReference type="GO" id="GO:0006520">
    <property type="term" value="P:amino acid metabolic process"/>
    <property type="evidence" value="ECO:0007669"/>
    <property type="project" value="InterPro"/>
</dbReference>
<evidence type="ECO:0000256" key="1">
    <source>
        <dbReference type="ARBA" id="ARBA00001933"/>
    </source>
</evidence>
<keyword evidence="5" id="KW-0663">Pyridoxal phosphate</keyword>
<keyword evidence="4" id="KW-0808">Transferase</keyword>
<dbReference type="GO" id="GO:0008483">
    <property type="term" value="F:transaminase activity"/>
    <property type="evidence" value="ECO:0007669"/>
    <property type="project" value="UniProtKB-KW"/>
</dbReference>
<dbReference type="InterPro" id="IPR015424">
    <property type="entry name" value="PyrdxlP-dep_Trfase"/>
</dbReference>
<evidence type="ECO:0000256" key="5">
    <source>
        <dbReference type="ARBA" id="ARBA00022898"/>
    </source>
</evidence>
<dbReference type="InterPro" id="IPR004839">
    <property type="entry name" value="Aminotransferase_I/II_large"/>
</dbReference>
<dbReference type="PANTHER" id="PTHR46383">
    <property type="entry name" value="ASPARTATE AMINOTRANSFERASE"/>
    <property type="match status" value="1"/>
</dbReference>
<protein>
    <recommendedName>
        <fullName evidence="6">Aminotransferase class I/classII large domain-containing protein</fullName>
    </recommendedName>
</protein>
<evidence type="ECO:0000256" key="3">
    <source>
        <dbReference type="ARBA" id="ARBA00022576"/>
    </source>
</evidence>
<dbReference type="Pfam" id="PF00155">
    <property type="entry name" value="Aminotran_1_2"/>
    <property type="match status" value="1"/>
</dbReference>
<proteinExistence type="inferred from homology"/>
<dbReference type="Gene3D" id="3.90.1150.10">
    <property type="entry name" value="Aspartate Aminotransferase, domain 1"/>
    <property type="match status" value="1"/>
</dbReference>
<dbReference type="GO" id="GO:0030170">
    <property type="term" value="F:pyridoxal phosphate binding"/>
    <property type="evidence" value="ECO:0007669"/>
    <property type="project" value="InterPro"/>
</dbReference>
<reference evidence="7 8" key="1">
    <citation type="submission" date="2020-10" db="EMBL/GenBank/DDBJ databases">
        <title>Complete genome sequence of Cupriavidus basilensis CCUG 49340T.</title>
        <authorList>
            <person name="Salva-Serra F."/>
            <person name="Donoso R.A."/>
            <person name="Cho K.H."/>
            <person name="Yoo J.A."/>
            <person name="Lee K."/>
            <person name="Yoon S.-H."/>
            <person name="Perez-Pantoja D."/>
            <person name="Moore E.R.B."/>
        </authorList>
    </citation>
    <scope>NUCLEOTIDE SEQUENCE [LARGE SCALE GENOMIC DNA]</scope>
    <source>
        <strain evidence="8">CCUG 49340</strain>
        <plasmid evidence="7 8">pRK1-2</plasmid>
    </source>
</reference>
<dbReference type="RefSeq" id="WP_193692292.1">
    <property type="nucleotide sequence ID" value="NZ_CP062806.1"/>
</dbReference>
<evidence type="ECO:0000259" key="6">
    <source>
        <dbReference type="Pfam" id="PF00155"/>
    </source>
</evidence>
<feature type="domain" description="Aminotransferase class I/classII large" evidence="6">
    <location>
        <begin position="20"/>
        <end position="102"/>
    </location>
</feature>
<comment type="similarity">
    <text evidence="2">Belongs to the class-I pyridoxal-phosphate-dependent aminotransferase family.</text>
</comment>
<dbReference type="Proteomes" id="UP000397656">
    <property type="component" value="Plasmid pRK1-2"/>
</dbReference>
<sequence>MQIPDFEADFGRQRIILQRKHDHPGIACTQSAGAFYVYASVKGLLGKQTETGKILETDLDVVMFFLNKAGVAVLDGTAYGLSPYLRFSFATSLEVIEEGWARLKQAVESPR</sequence>
<accession>A0A7M2HB86</accession>
<evidence type="ECO:0000256" key="4">
    <source>
        <dbReference type="ARBA" id="ARBA00022679"/>
    </source>
</evidence>
<keyword evidence="3" id="KW-0032">Aminotransferase</keyword>
<dbReference type="EMBL" id="CP062806">
    <property type="protein sequence ID" value="QOT82108.1"/>
    <property type="molecule type" value="Genomic_DNA"/>
</dbReference>
<dbReference type="PANTHER" id="PTHR46383:SF1">
    <property type="entry name" value="ASPARTATE AMINOTRANSFERASE"/>
    <property type="match status" value="1"/>
</dbReference>
<organism evidence="7 8">
    <name type="scientific">Cupriavidus basilensis</name>
    <dbReference type="NCBI Taxonomy" id="68895"/>
    <lineage>
        <taxon>Bacteria</taxon>
        <taxon>Pseudomonadati</taxon>
        <taxon>Pseudomonadota</taxon>
        <taxon>Betaproteobacteria</taxon>
        <taxon>Burkholderiales</taxon>
        <taxon>Burkholderiaceae</taxon>
        <taxon>Cupriavidus</taxon>
    </lineage>
</organism>
<evidence type="ECO:0000313" key="8">
    <source>
        <dbReference type="Proteomes" id="UP000397656"/>
    </source>
</evidence>
<evidence type="ECO:0000256" key="2">
    <source>
        <dbReference type="ARBA" id="ARBA00007441"/>
    </source>
</evidence>